<organism evidence="1 2">
    <name type="scientific">Brachionus plicatilis</name>
    <name type="common">Marine rotifer</name>
    <name type="synonym">Brachionus muelleri</name>
    <dbReference type="NCBI Taxonomy" id="10195"/>
    <lineage>
        <taxon>Eukaryota</taxon>
        <taxon>Metazoa</taxon>
        <taxon>Spiralia</taxon>
        <taxon>Gnathifera</taxon>
        <taxon>Rotifera</taxon>
        <taxon>Eurotatoria</taxon>
        <taxon>Monogononta</taxon>
        <taxon>Pseudotrocha</taxon>
        <taxon>Ploima</taxon>
        <taxon>Brachionidae</taxon>
        <taxon>Brachionus</taxon>
    </lineage>
</organism>
<proteinExistence type="predicted"/>
<dbReference type="EMBL" id="REGN01002022">
    <property type="protein sequence ID" value="RNA30913.1"/>
    <property type="molecule type" value="Genomic_DNA"/>
</dbReference>
<name>A0A3M7S533_BRAPC</name>
<keyword evidence="2" id="KW-1185">Reference proteome</keyword>
<dbReference type="AlphaFoldDB" id="A0A3M7S533"/>
<comment type="caution">
    <text evidence="1">The sequence shown here is derived from an EMBL/GenBank/DDBJ whole genome shotgun (WGS) entry which is preliminary data.</text>
</comment>
<evidence type="ECO:0000313" key="1">
    <source>
        <dbReference type="EMBL" id="RNA30913.1"/>
    </source>
</evidence>
<gene>
    <name evidence="1" type="ORF">BpHYR1_012846</name>
</gene>
<reference evidence="1 2" key="1">
    <citation type="journal article" date="2018" name="Sci. Rep.">
        <title>Genomic signatures of local adaptation to the degree of environmental predictability in rotifers.</title>
        <authorList>
            <person name="Franch-Gras L."/>
            <person name="Hahn C."/>
            <person name="Garcia-Roger E.M."/>
            <person name="Carmona M.J."/>
            <person name="Serra M."/>
            <person name="Gomez A."/>
        </authorList>
    </citation>
    <scope>NUCLEOTIDE SEQUENCE [LARGE SCALE GENOMIC DNA]</scope>
    <source>
        <strain evidence="1">HYR1</strain>
    </source>
</reference>
<dbReference type="Proteomes" id="UP000276133">
    <property type="component" value="Unassembled WGS sequence"/>
</dbReference>
<evidence type="ECO:0000313" key="2">
    <source>
        <dbReference type="Proteomes" id="UP000276133"/>
    </source>
</evidence>
<accession>A0A3M7S533</accession>
<sequence length="96" mass="11080">MLRMELDNAIKMNPLSYSDSMIIFWLKKLISSESIAFFITPNFKGFSIKQQSKHNSQSVRIKASKSGESYISTKKHTYNTTLQMNLQSKPKPQTLF</sequence>
<protein>
    <submittedName>
        <fullName evidence="1">Uncharacterized protein</fullName>
    </submittedName>
</protein>